<feature type="transmembrane region" description="Helical" evidence="1">
    <location>
        <begin position="86"/>
        <end position="111"/>
    </location>
</feature>
<dbReference type="PATRIC" id="fig|1430899.3.peg.1560"/>
<feature type="transmembrane region" description="Helical" evidence="1">
    <location>
        <begin position="204"/>
        <end position="224"/>
    </location>
</feature>
<feature type="transmembrane region" description="Helical" evidence="1">
    <location>
        <begin position="12"/>
        <end position="34"/>
    </location>
</feature>
<proteinExistence type="predicted"/>
<dbReference type="InterPro" id="IPR052710">
    <property type="entry name" value="CAAX_protease"/>
</dbReference>
<dbReference type="EMBL" id="AZHO01000019">
    <property type="protein sequence ID" value="KMT59418.1"/>
    <property type="molecule type" value="Genomic_DNA"/>
</dbReference>
<feature type="transmembrane region" description="Helical" evidence="1">
    <location>
        <begin position="161"/>
        <end position="177"/>
    </location>
</feature>
<dbReference type="RefSeq" id="WP_007475469.1">
    <property type="nucleotide sequence ID" value="NZ_KQ130615.1"/>
</dbReference>
<dbReference type="OrthoDB" id="2194912at2"/>
<dbReference type="PANTHER" id="PTHR36435:SF6">
    <property type="entry name" value="ABORTIVE INFECTION PROTEIN"/>
    <property type="match status" value="1"/>
</dbReference>
<dbReference type="GO" id="GO:0004175">
    <property type="term" value="F:endopeptidase activity"/>
    <property type="evidence" value="ECO:0007669"/>
    <property type="project" value="UniProtKB-ARBA"/>
</dbReference>
<dbReference type="GO" id="GO:0006508">
    <property type="term" value="P:proteolysis"/>
    <property type="evidence" value="ECO:0007669"/>
    <property type="project" value="UniProtKB-KW"/>
</dbReference>
<evidence type="ECO:0000313" key="3">
    <source>
        <dbReference type="EMBL" id="KMT59418.1"/>
    </source>
</evidence>
<keyword evidence="3" id="KW-0378">Hydrolase</keyword>
<keyword evidence="1" id="KW-0812">Transmembrane</keyword>
<dbReference type="InterPro" id="IPR003675">
    <property type="entry name" value="Rce1/LyrA-like_dom"/>
</dbReference>
<reference evidence="3 4" key="1">
    <citation type="journal article" date="2015" name="Genome Biol. Evol.">
        <title>Comparative Genomics of Listeria Sensu Lato: Genus-Wide Differences in Evolutionary Dynamics and the Progressive Gain of Complex, Potentially Pathogenicity-Related Traits through Lateral Gene Transfer.</title>
        <authorList>
            <person name="Chiara M."/>
            <person name="Caruso M."/>
            <person name="D'Erchia A.M."/>
            <person name="Manzari C."/>
            <person name="Fraccalvieri R."/>
            <person name="Goffredo E."/>
            <person name="Latorre L."/>
            <person name="Miccolupo A."/>
            <person name="Padalino I."/>
            <person name="Santagada G."/>
            <person name="Chiocco D."/>
            <person name="Pesole G."/>
            <person name="Horner D.S."/>
            <person name="Parisi A."/>
        </authorList>
    </citation>
    <scope>NUCLEOTIDE SEQUENCE [LARGE SCALE GENOMIC DNA]</scope>
    <source>
        <strain evidence="3 4">1991</strain>
    </source>
</reference>
<dbReference type="GO" id="GO:0080120">
    <property type="term" value="P:CAAX-box protein maturation"/>
    <property type="evidence" value="ECO:0007669"/>
    <property type="project" value="UniProtKB-ARBA"/>
</dbReference>
<protein>
    <submittedName>
        <fullName evidence="3">Metal-dependent membrane protease</fullName>
    </submittedName>
</protein>
<organism evidence="3 4">
    <name type="scientific">Listeria fleischmannii 1991</name>
    <dbReference type="NCBI Taxonomy" id="1430899"/>
    <lineage>
        <taxon>Bacteria</taxon>
        <taxon>Bacillati</taxon>
        <taxon>Bacillota</taxon>
        <taxon>Bacilli</taxon>
        <taxon>Bacillales</taxon>
        <taxon>Listeriaceae</taxon>
        <taxon>Listeria</taxon>
    </lineage>
</organism>
<keyword evidence="1" id="KW-0472">Membrane</keyword>
<feature type="transmembrane region" description="Helical" evidence="1">
    <location>
        <begin position="46"/>
        <end position="65"/>
    </location>
</feature>
<accession>A0A0J8GF68</accession>
<keyword evidence="4" id="KW-1185">Reference proteome</keyword>
<evidence type="ECO:0000313" key="4">
    <source>
        <dbReference type="Proteomes" id="UP000052258"/>
    </source>
</evidence>
<evidence type="ECO:0000259" key="2">
    <source>
        <dbReference type="Pfam" id="PF02517"/>
    </source>
</evidence>
<feature type="domain" description="CAAX prenyl protease 2/Lysostaphin resistance protein A-like" evidence="2">
    <location>
        <begin position="131"/>
        <end position="217"/>
    </location>
</feature>
<dbReference type="Pfam" id="PF02517">
    <property type="entry name" value="Rce1-like"/>
    <property type="match status" value="1"/>
</dbReference>
<feature type="transmembrane region" description="Helical" evidence="1">
    <location>
        <begin position="131"/>
        <end position="149"/>
    </location>
</feature>
<dbReference type="Proteomes" id="UP000052258">
    <property type="component" value="Unassembled WGS sequence"/>
</dbReference>
<gene>
    <name evidence="3" type="ORF">X560_1357</name>
</gene>
<dbReference type="PANTHER" id="PTHR36435">
    <property type="entry name" value="SLR1288 PROTEIN"/>
    <property type="match status" value="1"/>
</dbReference>
<comment type="caution">
    <text evidence="3">The sequence shown here is derived from an EMBL/GenBank/DDBJ whole genome shotgun (WGS) entry which is preliminary data.</text>
</comment>
<sequence length="227" mass="25070">MTKRYITIVVSYFILLFSGILGVPLVAAIFHGFSSASNAEITAYSVVIWSILSNIATLCIIWLLLHNQPEFNKIAMGEKTNLSQSILYAVGGFFVLLIAQYLAVLVISIFIGLPSGSENTAKLLEFTKAAPVFLIFISILGPILEELVFRKVLYGGLANRMNIHGAAVISSFIFGLLHGDIQYLLSYFLIGLILCFLYTKTKRIIVPMCAHILMNTFVLVLSLLNWG</sequence>
<evidence type="ECO:0000256" key="1">
    <source>
        <dbReference type="SAM" id="Phobius"/>
    </source>
</evidence>
<dbReference type="AlphaFoldDB" id="A0A0J8GF68"/>
<name>A0A0J8GF68_9LIST</name>
<keyword evidence="3" id="KW-0645">Protease</keyword>
<keyword evidence="1" id="KW-1133">Transmembrane helix</keyword>